<sequence>MGLKDQILEDIKEAMRNKDDFKRNTLRTLNASFKQIEVDERITLNDERIYKIIASEIKKRNEAALVFSKGSREDLAQKELQEVAILSTYLPKQLSDEELESGLKKLIEKLQINSLKEQGILMKEAKAIFGASVDGKRLNEIVRKLLLA</sequence>
<dbReference type="PANTHER" id="PTHR28055">
    <property type="entry name" value="ALTERED INHERITANCE OF MITOCHONDRIA PROTEIN 41, MITOCHONDRIAL"/>
    <property type="match status" value="1"/>
</dbReference>
<dbReference type="Gene3D" id="1.10.10.410">
    <property type="match status" value="1"/>
</dbReference>
<dbReference type="AlphaFoldDB" id="A0A7U8G144"/>
<comment type="caution">
    <text evidence="1">The sequence shown here is derived from an EMBL/GenBank/DDBJ whole genome shotgun (WGS) entry which is preliminary data.</text>
</comment>
<dbReference type="SUPFAM" id="SSF89095">
    <property type="entry name" value="GatB/YqeY motif"/>
    <property type="match status" value="1"/>
</dbReference>
<protein>
    <submittedName>
        <fullName evidence="1">GatB/YqeY domain-containing protein</fullName>
    </submittedName>
</protein>
<dbReference type="EMBL" id="AABVCV010000001">
    <property type="protein sequence ID" value="EAJ1253622.1"/>
    <property type="molecule type" value="Genomic_DNA"/>
</dbReference>
<dbReference type="PANTHER" id="PTHR28055:SF1">
    <property type="entry name" value="ALTERED INHERITANCE OF MITOCHONDRIA PROTEIN 41, MITOCHONDRIAL"/>
    <property type="match status" value="1"/>
</dbReference>
<dbReference type="InterPro" id="IPR042184">
    <property type="entry name" value="YqeY/Aim41_N"/>
</dbReference>
<dbReference type="Pfam" id="PF09424">
    <property type="entry name" value="YqeY"/>
    <property type="match status" value="1"/>
</dbReference>
<dbReference type="InterPro" id="IPR023168">
    <property type="entry name" value="GatB_Yqey_C_2"/>
</dbReference>
<gene>
    <name evidence="1" type="ORF">A0Y59_00205</name>
</gene>
<dbReference type="InterPro" id="IPR003789">
    <property type="entry name" value="Asn/Gln_tRNA_amidoTrase-B-like"/>
</dbReference>
<dbReference type="InterPro" id="IPR019004">
    <property type="entry name" value="YqeY/Aim41"/>
</dbReference>
<proteinExistence type="predicted"/>
<evidence type="ECO:0000313" key="2">
    <source>
        <dbReference type="Proteomes" id="UP000533324"/>
    </source>
</evidence>
<accession>A0A7U8G144</accession>
<name>A0A7U8G144_CAMLA</name>
<organism evidence="1 2">
    <name type="scientific">Campylobacter lari</name>
    <dbReference type="NCBI Taxonomy" id="201"/>
    <lineage>
        <taxon>Bacteria</taxon>
        <taxon>Pseudomonadati</taxon>
        <taxon>Campylobacterota</taxon>
        <taxon>Epsilonproteobacteria</taxon>
        <taxon>Campylobacterales</taxon>
        <taxon>Campylobacteraceae</taxon>
        <taxon>Campylobacter</taxon>
    </lineage>
</organism>
<dbReference type="Gene3D" id="1.10.1510.10">
    <property type="entry name" value="Uncharacterised protein YqeY/AIM41 PF09424, N-terminal domain"/>
    <property type="match status" value="1"/>
</dbReference>
<evidence type="ECO:0000313" key="1">
    <source>
        <dbReference type="EMBL" id="EAJ1253622.1"/>
    </source>
</evidence>
<reference evidence="1 2" key="1">
    <citation type="submission" date="2018-05" db="EMBL/GenBank/DDBJ databases">
        <authorList>
            <consortium name="PulseNet: The National Subtyping Network for Foodborne Disease Surveillance"/>
            <person name="Tarr C.L."/>
            <person name="Trees E."/>
            <person name="Katz L.S."/>
            <person name="Carleton-Romer H.A."/>
            <person name="Stroika S."/>
            <person name="Kucerova Z."/>
            <person name="Roache K.F."/>
            <person name="Sabol A.L."/>
            <person name="Besser J."/>
            <person name="Gerner-Smidt P."/>
        </authorList>
    </citation>
    <scope>NUCLEOTIDE SEQUENCE [LARGE SCALE GENOMIC DNA]</scope>
    <source>
        <strain evidence="1 2">1988D-2602</strain>
    </source>
</reference>
<dbReference type="Proteomes" id="UP000533324">
    <property type="component" value="Unassembled WGS sequence"/>
</dbReference>
<dbReference type="GO" id="GO:0016884">
    <property type="term" value="F:carbon-nitrogen ligase activity, with glutamine as amido-N-donor"/>
    <property type="evidence" value="ECO:0007669"/>
    <property type="project" value="InterPro"/>
</dbReference>